<feature type="domain" description="SMP" evidence="4">
    <location>
        <begin position="73"/>
        <end position="130"/>
    </location>
</feature>
<evidence type="ECO:0000313" key="5">
    <source>
        <dbReference type="EMBL" id="GMJ11807.1"/>
    </source>
</evidence>
<feature type="domain" description="SMP" evidence="4">
    <location>
        <begin position="138"/>
        <end position="197"/>
    </location>
</feature>
<dbReference type="Pfam" id="PF04927">
    <property type="entry name" value="SMP"/>
    <property type="match status" value="2"/>
</dbReference>
<evidence type="ECO:0000313" key="6">
    <source>
        <dbReference type="Proteomes" id="UP001165190"/>
    </source>
</evidence>
<feature type="region of interest" description="Disordered" evidence="3">
    <location>
        <begin position="39"/>
        <end position="74"/>
    </location>
</feature>
<keyword evidence="6" id="KW-1185">Reference proteome</keyword>
<dbReference type="EMBL" id="BSYR01000061">
    <property type="protein sequence ID" value="GMJ11807.1"/>
    <property type="molecule type" value="Genomic_DNA"/>
</dbReference>
<comment type="caution">
    <text evidence="5">The sequence shown here is derived from an EMBL/GenBank/DDBJ whole genome shotgun (WGS) entry which is preliminary data.</text>
</comment>
<evidence type="ECO:0000256" key="1">
    <source>
        <dbReference type="ARBA" id="ARBA00010733"/>
    </source>
</evidence>
<dbReference type="OrthoDB" id="1018563at2759"/>
<dbReference type="PANTHER" id="PTHR31174">
    <property type="entry name" value="SEED MATURATION FAMILY PROTEIN"/>
    <property type="match status" value="1"/>
</dbReference>
<dbReference type="AlphaFoldDB" id="A0A9W7JES0"/>
<protein>
    <recommendedName>
        <fullName evidence="4">SMP domain-containing protein</fullName>
    </recommendedName>
</protein>
<reference evidence="5" key="1">
    <citation type="submission" date="2023-05" db="EMBL/GenBank/DDBJ databases">
        <title>Genome and transcriptome analyses reveal genes involved in the formation of fine ridges on petal epidermal cells in Hibiscus trionum.</title>
        <authorList>
            <person name="Koshimizu S."/>
            <person name="Masuda S."/>
            <person name="Ishii T."/>
            <person name="Shirasu K."/>
            <person name="Hoshino A."/>
            <person name="Arita M."/>
        </authorList>
    </citation>
    <scope>NUCLEOTIDE SEQUENCE</scope>
    <source>
        <strain evidence="5">Hamamatsu line</strain>
    </source>
</reference>
<sequence>MAQQQPLKLEEEAIKHGDVIDVQGAAMMQTADSTLLGEAKQVTGQYSHEAPLSSGSHSASERSGGAGGPGNPITIGEALEATALTAGKKPVDWSDAAAIQAAEVRATGHSSIIAGGVGAAAESAANHNAKAATEEEKIKLSDILSNARDKLPSDRAATKADAEEVRAAEMRNIDPTLATRPWCVSASVATAARLNNRTTN</sequence>
<comment type="similarity">
    <text evidence="1">Belongs to the LEA type SMP family.</text>
</comment>
<gene>
    <name evidence="5" type="ORF">HRI_004849900</name>
</gene>
<dbReference type="InterPro" id="IPR042971">
    <property type="entry name" value="LEA_SMP"/>
</dbReference>
<evidence type="ECO:0000259" key="4">
    <source>
        <dbReference type="Pfam" id="PF04927"/>
    </source>
</evidence>
<evidence type="ECO:0000256" key="3">
    <source>
        <dbReference type="SAM" id="MobiDB-lite"/>
    </source>
</evidence>
<organism evidence="5 6">
    <name type="scientific">Hibiscus trionum</name>
    <name type="common">Flower of an hour</name>
    <dbReference type="NCBI Taxonomy" id="183268"/>
    <lineage>
        <taxon>Eukaryota</taxon>
        <taxon>Viridiplantae</taxon>
        <taxon>Streptophyta</taxon>
        <taxon>Embryophyta</taxon>
        <taxon>Tracheophyta</taxon>
        <taxon>Spermatophyta</taxon>
        <taxon>Magnoliopsida</taxon>
        <taxon>eudicotyledons</taxon>
        <taxon>Gunneridae</taxon>
        <taxon>Pentapetalae</taxon>
        <taxon>rosids</taxon>
        <taxon>malvids</taxon>
        <taxon>Malvales</taxon>
        <taxon>Malvaceae</taxon>
        <taxon>Malvoideae</taxon>
        <taxon>Hibiscus</taxon>
    </lineage>
</organism>
<dbReference type="InterPro" id="IPR007011">
    <property type="entry name" value="LEA_SMP_dom"/>
</dbReference>
<dbReference type="PANTHER" id="PTHR31174:SF34">
    <property type="entry name" value="LATE EMBRYOGENESIS ABUNDANT PROTEIN 47"/>
    <property type="match status" value="1"/>
</dbReference>
<name>A0A9W7JES0_HIBTR</name>
<accession>A0A9W7JES0</accession>
<proteinExistence type="inferred from homology"/>
<evidence type="ECO:0000256" key="2">
    <source>
        <dbReference type="ARBA" id="ARBA00022737"/>
    </source>
</evidence>
<feature type="compositionally biased region" description="Low complexity" evidence="3">
    <location>
        <begin position="53"/>
        <end position="63"/>
    </location>
</feature>
<keyword evidence="2" id="KW-0677">Repeat</keyword>
<dbReference type="Proteomes" id="UP001165190">
    <property type="component" value="Unassembled WGS sequence"/>
</dbReference>